<feature type="domain" description="Carboxymuconolactone decarboxylase-like" evidence="1">
    <location>
        <begin position="13"/>
        <end position="94"/>
    </location>
</feature>
<dbReference type="NCBIfam" id="TIGR00778">
    <property type="entry name" value="ahpD_dom"/>
    <property type="match status" value="1"/>
</dbReference>
<dbReference type="InterPro" id="IPR029032">
    <property type="entry name" value="AhpD-like"/>
</dbReference>
<dbReference type="InterPro" id="IPR004675">
    <property type="entry name" value="AhpD_core"/>
</dbReference>
<dbReference type="RefSeq" id="WP_344882150.1">
    <property type="nucleotide sequence ID" value="NZ_BAAAZP010000090.1"/>
</dbReference>
<accession>A0ABP7C3B5</accession>
<keyword evidence="3" id="KW-1185">Reference proteome</keyword>
<organism evidence="2 3">
    <name type="scientific">Nonomuraea antimicrobica</name>
    <dbReference type="NCBI Taxonomy" id="561173"/>
    <lineage>
        <taxon>Bacteria</taxon>
        <taxon>Bacillati</taxon>
        <taxon>Actinomycetota</taxon>
        <taxon>Actinomycetes</taxon>
        <taxon>Streptosporangiales</taxon>
        <taxon>Streptosporangiaceae</taxon>
        <taxon>Nonomuraea</taxon>
    </lineage>
</organism>
<evidence type="ECO:0000259" key="1">
    <source>
        <dbReference type="Pfam" id="PF02627"/>
    </source>
</evidence>
<comment type="caution">
    <text evidence="2">The sequence shown here is derived from an EMBL/GenBank/DDBJ whole genome shotgun (WGS) entry which is preliminary data.</text>
</comment>
<dbReference type="Pfam" id="PF02627">
    <property type="entry name" value="CMD"/>
    <property type="match status" value="1"/>
</dbReference>
<evidence type="ECO:0000313" key="3">
    <source>
        <dbReference type="Proteomes" id="UP001500902"/>
    </source>
</evidence>
<dbReference type="SUPFAM" id="SSF69118">
    <property type="entry name" value="AhpD-like"/>
    <property type="match status" value="1"/>
</dbReference>
<reference evidence="3" key="1">
    <citation type="journal article" date="2019" name="Int. J. Syst. Evol. Microbiol.">
        <title>The Global Catalogue of Microorganisms (GCM) 10K type strain sequencing project: providing services to taxonomists for standard genome sequencing and annotation.</title>
        <authorList>
            <consortium name="The Broad Institute Genomics Platform"/>
            <consortium name="The Broad Institute Genome Sequencing Center for Infectious Disease"/>
            <person name="Wu L."/>
            <person name="Ma J."/>
        </authorList>
    </citation>
    <scope>NUCLEOTIDE SEQUENCE [LARGE SCALE GENOMIC DNA]</scope>
    <source>
        <strain evidence="3">JCM 16904</strain>
    </source>
</reference>
<protein>
    <submittedName>
        <fullName evidence="2">Carboxymuconolactone decarboxylase family protein</fullName>
    </submittedName>
</protein>
<dbReference type="PANTHER" id="PTHR34846">
    <property type="entry name" value="4-CARBOXYMUCONOLACTONE DECARBOXYLASE FAMILY PROTEIN (AFU_ORTHOLOGUE AFUA_6G11590)"/>
    <property type="match status" value="1"/>
</dbReference>
<proteinExistence type="predicted"/>
<dbReference type="InterPro" id="IPR003779">
    <property type="entry name" value="CMD-like"/>
</dbReference>
<name>A0ABP7C3B5_9ACTN</name>
<dbReference type="PANTHER" id="PTHR34846:SF7">
    <property type="entry name" value="BLL7811 PROTEIN"/>
    <property type="match status" value="1"/>
</dbReference>
<evidence type="ECO:0000313" key="2">
    <source>
        <dbReference type="EMBL" id="GAA3678399.1"/>
    </source>
</evidence>
<gene>
    <name evidence="2" type="ORF">GCM10022224_048140</name>
</gene>
<dbReference type="EMBL" id="BAAAZP010000090">
    <property type="protein sequence ID" value="GAA3678399.1"/>
    <property type="molecule type" value="Genomic_DNA"/>
</dbReference>
<dbReference type="Gene3D" id="1.20.1290.10">
    <property type="entry name" value="AhpD-like"/>
    <property type="match status" value="1"/>
</dbReference>
<dbReference type="Proteomes" id="UP001500902">
    <property type="component" value="Unassembled WGS sequence"/>
</dbReference>
<sequence length="152" mass="16370">MEARMGQPAAVLPGAMRALHALGGSIEDSGLDKRVRDLVALRASQINGCSVCLDMHARDMKNGGESDERIWSLAGWRDAPYFTDPERAALALTEAATRLSDRPDAVSDEVWRAAAGHFSETELAALVMSIGLINLWNRLNATTHQVAGAWTG</sequence>